<dbReference type="OMA" id="GRYYECH"/>
<reference evidence="5 6" key="1">
    <citation type="journal article" date="2007" name="Proc. Natl. Acad. Sci. U.S.A.">
        <title>The tiny eukaryote Ostreococcus provides genomic insights into the paradox of plankton speciation.</title>
        <authorList>
            <person name="Palenik B."/>
            <person name="Grimwood J."/>
            <person name="Aerts A."/>
            <person name="Rouze P."/>
            <person name="Salamov A."/>
            <person name="Putnam N."/>
            <person name="Dupont C."/>
            <person name="Jorgensen R."/>
            <person name="Derelle E."/>
            <person name="Rombauts S."/>
            <person name="Zhou K."/>
            <person name="Otillar R."/>
            <person name="Merchant S.S."/>
            <person name="Podell S."/>
            <person name="Gaasterland T."/>
            <person name="Napoli C."/>
            <person name="Gendler K."/>
            <person name="Manuell A."/>
            <person name="Tai V."/>
            <person name="Vallon O."/>
            <person name="Piganeau G."/>
            <person name="Jancek S."/>
            <person name="Heijde M."/>
            <person name="Jabbari K."/>
            <person name="Bowler C."/>
            <person name="Lohr M."/>
            <person name="Robbens S."/>
            <person name="Werner G."/>
            <person name="Dubchak I."/>
            <person name="Pazour G.J."/>
            <person name="Ren Q."/>
            <person name="Paulsen I."/>
            <person name="Delwiche C."/>
            <person name="Schmutz J."/>
            <person name="Rokhsar D."/>
            <person name="Van de Peer Y."/>
            <person name="Moreau H."/>
            <person name="Grigoriev I.V."/>
        </authorList>
    </citation>
    <scope>NUCLEOTIDE SEQUENCE [LARGE SCALE GENOMIC DNA]</scope>
    <source>
        <strain evidence="5 6">CCE9901</strain>
    </source>
</reference>
<gene>
    <name evidence="5" type="primary">PRPL21</name>
    <name evidence="5" type="ORF">OSTLU_29064</name>
</gene>
<accession>A4RRM0</accession>
<comment type="similarity">
    <text evidence="1">Belongs to the bacterial ribosomal protein bL21 family.</text>
</comment>
<dbReference type="KEGG" id="olu:OSTLU_29064"/>
<proteinExistence type="inferred from homology"/>
<dbReference type="Pfam" id="PF00829">
    <property type="entry name" value="Ribosomal_L21p"/>
    <property type="match status" value="1"/>
</dbReference>
<dbReference type="GO" id="GO:0003735">
    <property type="term" value="F:structural constituent of ribosome"/>
    <property type="evidence" value="ECO:0007669"/>
    <property type="project" value="InterPro"/>
</dbReference>
<dbReference type="InterPro" id="IPR036164">
    <property type="entry name" value="bL21-like_sf"/>
</dbReference>
<dbReference type="GO" id="GO:0000976">
    <property type="term" value="F:transcription cis-regulatory region binding"/>
    <property type="evidence" value="ECO:0007669"/>
    <property type="project" value="EnsemblPlants"/>
</dbReference>
<evidence type="ECO:0000256" key="4">
    <source>
        <dbReference type="ARBA" id="ARBA00044129"/>
    </source>
</evidence>
<dbReference type="GeneID" id="4999502"/>
<evidence type="ECO:0000313" key="5">
    <source>
        <dbReference type="EMBL" id="ABO93885.1"/>
    </source>
</evidence>
<dbReference type="HOGENOM" id="CLU_061463_3_0_1"/>
<dbReference type="GO" id="GO:0000741">
    <property type="term" value="P:karyogamy"/>
    <property type="evidence" value="ECO:0007669"/>
    <property type="project" value="EnsemblPlants"/>
</dbReference>
<keyword evidence="2 5" id="KW-0689">Ribosomal protein</keyword>
<evidence type="ECO:0000256" key="3">
    <source>
        <dbReference type="ARBA" id="ARBA00023274"/>
    </source>
</evidence>
<evidence type="ECO:0000313" key="6">
    <source>
        <dbReference type="Proteomes" id="UP000001568"/>
    </source>
</evidence>
<dbReference type="SUPFAM" id="SSF141091">
    <property type="entry name" value="L21p-like"/>
    <property type="match status" value="1"/>
</dbReference>
<dbReference type="AlphaFoldDB" id="A4RRM0"/>
<dbReference type="GO" id="GO:0005739">
    <property type="term" value="C:mitochondrion"/>
    <property type="evidence" value="ECO:0007669"/>
    <property type="project" value="EnsemblPlants"/>
</dbReference>
<protein>
    <recommendedName>
        <fullName evidence="4">Large ribosomal subunit protein bL21m</fullName>
    </recommendedName>
</protein>
<keyword evidence="3" id="KW-0687">Ribonucleoprotein</keyword>
<name>A4RRM0_OSTLU</name>
<sequence length="207" mass="22445">MSRHVARRAFSLATSVAPARAARAATAPSTSFARAVAAFAPSSSSPSPSPPLARAFASGLTINGGVTPAVDAVPESIVLVPREEAPAIDAERGVEVRPKDVFGVVEVRSHQFKVSPDDLIFVDKIKDVEVNDVVRLPRVLMLGSKTRTVIGRPTVPGAEVLALVEEHVRDGKKFIFKKKRRKNYRRMNGYRAQLTGLRVLEVRGIEE</sequence>
<dbReference type="HAMAP" id="MF_01363">
    <property type="entry name" value="Ribosomal_bL21"/>
    <property type="match status" value="1"/>
</dbReference>
<organism evidence="5 6">
    <name type="scientific">Ostreococcus lucimarinus (strain CCE9901)</name>
    <dbReference type="NCBI Taxonomy" id="436017"/>
    <lineage>
        <taxon>Eukaryota</taxon>
        <taxon>Viridiplantae</taxon>
        <taxon>Chlorophyta</taxon>
        <taxon>Mamiellophyceae</taxon>
        <taxon>Mamiellales</taxon>
        <taxon>Bathycoccaceae</taxon>
        <taxon>Ostreococcus</taxon>
    </lineage>
</organism>
<dbReference type="GO" id="GO:1990904">
    <property type="term" value="C:ribonucleoprotein complex"/>
    <property type="evidence" value="ECO:0007669"/>
    <property type="project" value="UniProtKB-KW"/>
</dbReference>
<dbReference type="Gramene" id="ABO93885">
    <property type="protein sequence ID" value="ABO93885"/>
    <property type="gene ID" value="OSTLU_29064"/>
</dbReference>
<dbReference type="STRING" id="436017.A4RRM0"/>
<dbReference type="Proteomes" id="UP000001568">
    <property type="component" value="Chromosome 1"/>
</dbReference>
<dbReference type="NCBIfam" id="TIGR00061">
    <property type="entry name" value="L21"/>
    <property type="match status" value="1"/>
</dbReference>
<dbReference type="OrthoDB" id="5994at2759"/>
<dbReference type="InterPro" id="IPR028909">
    <property type="entry name" value="bL21-like"/>
</dbReference>
<dbReference type="PANTHER" id="PTHR21349">
    <property type="entry name" value="50S RIBOSOMAL PROTEIN L21"/>
    <property type="match status" value="1"/>
</dbReference>
<dbReference type="eggNOG" id="KOG1686">
    <property type="taxonomic scope" value="Eukaryota"/>
</dbReference>
<dbReference type="RefSeq" id="XP_001415593.1">
    <property type="nucleotide sequence ID" value="XM_001415556.1"/>
</dbReference>
<evidence type="ECO:0000256" key="2">
    <source>
        <dbReference type="ARBA" id="ARBA00022980"/>
    </source>
</evidence>
<dbReference type="GO" id="GO:0006412">
    <property type="term" value="P:translation"/>
    <property type="evidence" value="ECO:0007669"/>
    <property type="project" value="InterPro"/>
</dbReference>
<evidence type="ECO:0000256" key="1">
    <source>
        <dbReference type="ARBA" id="ARBA00008563"/>
    </source>
</evidence>
<keyword evidence="6" id="KW-1185">Reference proteome</keyword>
<dbReference type="InterPro" id="IPR001787">
    <property type="entry name" value="Ribosomal_bL21"/>
</dbReference>
<dbReference type="GO" id="GO:0005840">
    <property type="term" value="C:ribosome"/>
    <property type="evidence" value="ECO:0007669"/>
    <property type="project" value="UniProtKB-KW"/>
</dbReference>
<dbReference type="EMBL" id="CP000581">
    <property type="protein sequence ID" value="ABO93885.1"/>
    <property type="molecule type" value="Genomic_DNA"/>
</dbReference>
<dbReference type="GO" id="GO:0003723">
    <property type="term" value="F:RNA binding"/>
    <property type="evidence" value="ECO:0007669"/>
    <property type="project" value="InterPro"/>
</dbReference>
<dbReference type="PANTHER" id="PTHR21349:SF0">
    <property type="entry name" value="LARGE RIBOSOMAL SUBUNIT PROTEIN BL21M"/>
    <property type="match status" value="1"/>
</dbReference>